<dbReference type="Gene3D" id="1.25.10.10">
    <property type="entry name" value="Leucine-rich Repeat Variant"/>
    <property type="match status" value="1"/>
</dbReference>
<evidence type="ECO:0000256" key="2">
    <source>
        <dbReference type="ARBA" id="ARBA00007991"/>
    </source>
</evidence>
<comment type="caution">
    <text evidence="7">The sequence shown here is derived from an EMBL/GenBank/DDBJ whole genome shotgun (WGS) entry which is preliminary data.</text>
</comment>
<dbReference type="PANTHER" id="PTHR10997:SF70">
    <property type="entry name" value="IMPORTIN N-TERMINAL DOMAIN-CONTAINING PROTEIN"/>
    <property type="match status" value="1"/>
</dbReference>
<keyword evidence="5" id="KW-0732">Signal</keyword>
<evidence type="ECO:0000259" key="6">
    <source>
        <dbReference type="PROSITE" id="PS50166"/>
    </source>
</evidence>
<gene>
    <name evidence="7" type="ORF">Poli38472_008925</name>
</gene>
<sequence>MTMADVQMLLALLAQSMGAPEPTRAEAEKQLADLQQQPLTAAFLATLVEQSLVIPDAQGQPREPSGQMDENVRLMACLWLKHFVKRQWKALRHWSDEEKRQFRQVLLFAALYEPNATIALHLTLILATLARGDFPAQWKIEELFSPVLQMLQSEQATKELTLVRHRRSIDVTYRVVKELSTRRLMMHRKQFAALSVEIIPLVLQHWCSTANALDLSLVTSAAAPEHLGMLLTTTKLLSTIFMNAFRDLAMLQNGEIVQAALQQLYEKLERVVQVRQTLIVSHPGGEQAESVVAVLDKVAFRMASLIVGIQKAYPIEFRAYLSPFMNLFWNVLVQPMQSSATDHRVPKRLQIESLQFFANVLSCRLYKRESLSSELTGDSSSVVTKVITATGDVSLTDSMVLEAQSAVDSFFSASMGEESRLEMLLRLVVLHYMKLQPSDLDEWSNDSEAFVILSENLTAQESIRACAENLFLTVLQNFPQQTIPVLTQLTAAASSWLAEITQRSDGPSPDVQQRVLESDAVLLAIGLGCYDLHDCFEFEPWFLSNLVPLLVNQSASIGSINDVPVLKYRVVWLVSCWLAQLTANIRAPLYDALLNASAFFKPEADAALKLRIVQSLESMVNDWGFDRSVFLPFLPRAVECLYAFFPQTDESESKMKVLGCLDAIVQACGGDIISFSELISSPLPAMWTSGGEAENLVLGKILQLLAKLLSNAKECDASVAAQHAVALETLKEMSLQVVRFATDVSNPDEVFLMESGLELWVETLEISTVYTENLHVLFQNAIRLMERDYEHIKLVMTLLERYVRLGTEQFWQSYHASVENLLQNVVGNVKAEASIQIARTVELIVAAYSSAQLVGCRELVTQLVAACAAYQRKESGREPENVIVAYLVVIAQLLRRHLELVVVQIFGNDLATFVAVLDLLVNKFFTVGSVSMSLARRKVWAVGMCAALDVIEQPVLEKLGQIMECCADVLDEEVEAAQEANKPSSDDDESESGGAYRAYKSHRTKQSSEMSDTVVSATNIDLKAMVQTKLSAIATKLGPDLFGQLLQTIDSSVLTKFQ</sequence>
<feature type="chain" id="PRO_5035440936" description="Importin N-terminal domain-containing protein" evidence="5">
    <location>
        <begin position="19"/>
        <end position="1058"/>
    </location>
</feature>
<evidence type="ECO:0000313" key="8">
    <source>
        <dbReference type="Proteomes" id="UP000794436"/>
    </source>
</evidence>
<feature type="domain" description="Importin N-terminal" evidence="6">
    <location>
        <begin position="27"/>
        <end position="112"/>
    </location>
</feature>
<dbReference type="InterPro" id="IPR058669">
    <property type="entry name" value="TPR_IPO7/11-like"/>
</dbReference>
<dbReference type="SUPFAM" id="SSF48371">
    <property type="entry name" value="ARM repeat"/>
    <property type="match status" value="1"/>
</dbReference>
<dbReference type="AlphaFoldDB" id="A0A8K1C546"/>
<evidence type="ECO:0000256" key="4">
    <source>
        <dbReference type="ARBA" id="ARBA00023242"/>
    </source>
</evidence>
<evidence type="ECO:0000256" key="3">
    <source>
        <dbReference type="ARBA" id="ARBA00022448"/>
    </source>
</evidence>
<dbReference type="PROSITE" id="PS50166">
    <property type="entry name" value="IMPORTIN_B_NT"/>
    <property type="match status" value="1"/>
</dbReference>
<dbReference type="GO" id="GO:0005829">
    <property type="term" value="C:cytosol"/>
    <property type="evidence" value="ECO:0007669"/>
    <property type="project" value="TreeGrafter"/>
</dbReference>
<dbReference type="InterPro" id="IPR001494">
    <property type="entry name" value="Importin-beta_N"/>
</dbReference>
<accession>A0A8K1C546</accession>
<comment type="similarity">
    <text evidence="2">Belongs to the importin beta family.</text>
</comment>
<dbReference type="EMBL" id="SPLM01000146">
    <property type="protein sequence ID" value="TMW56277.1"/>
    <property type="molecule type" value="Genomic_DNA"/>
</dbReference>
<evidence type="ECO:0000256" key="5">
    <source>
        <dbReference type="SAM" id="SignalP"/>
    </source>
</evidence>
<dbReference type="GO" id="GO:0005635">
    <property type="term" value="C:nuclear envelope"/>
    <property type="evidence" value="ECO:0007669"/>
    <property type="project" value="TreeGrafter"/>
</dbReference>
<dbReference type="InterPro" id="IPR016024">
    <property type="entry name" value="ARM-type_fold"/>
</dbReference>
<protein>
    <recommendedName>
        <fullName evidence="6">Importin N-terminal domain-containing protein</fullName>
    </recommendedName>
</protein>
<dbReference type="OrthoDB" id="361693at2759"/>
<feature type="signal peptide" evidence="5">
    <location>
        <begin position="1"/>
        <end position="18"/>
    </location>
</feature>
<dbReference type="GO" id="GO:0006606">
    <property type="term" value="P:protein import into nucleus"/>
    <property type="evidence" value="ECO:0007669"/>
    <property type="project" value="TreeGrafter"/>
</dbReference>
<organism evidence="7 8">
    <name type="scientific">Pythium oligandrum</name>
    <name type="common">Mycoparasitic fungus</name>
    <dbReference type="NCBI Taxonomy" id="41045"/>
    <lineage>
        <taxon>Eukaryota</taxon>
        <taxon>Sar</taxon>
        <taxon>Stramenopiles</taxon>
        <taxon>Oomycota</taxon>
        <taxon>Peronosporomycetes</taxon>
        <taxon>Pythiales</taxon>
        <taxon>Pythiaceae</taxon>
        <taxon>Pythium</taxon>
    </lineage>
</organism>
<name>A0A8K1C546_PYTOL</name>
<keyword evidence="8" id="KW-1185">Reference proteome</keyword>
<keyword evidence="4" id="KW-0539">Nucleus</keyword>
<dbReference type="InterPro" id="IPR011989">
    <property type="entry name" value="ARM-like"/>
</dbReference>
<comment type="subcellular location">
    <subcellularLocation>
        <location evidence="1">Nucleus</location>
    </subcellularLocation>
</comment>
<dbReference type="Pfam" id="PF25758">
    <property type="entry name" value="TPR_IPO11"/>
    <property type="match status" value="1"/>
</dbReference>
<dbReference type="Proteomes" id="UP000794436">
    <property type="component" value="Unassembled WGS sequence"/>
</dbReference>
<evidence type="ECO:0000313" key="7">
    <source>
        <dbReference type="EMBL" id="TMW56277.1"/>
    </source>
</evidence>
<proteinExistence type="inferred from homology"/>
<dbReference type="GO" id="GO:0031267">
    <property type="term" value="F:small GTPase binding"/>
    <property type="evidence" value="ECO:0007669"/>
    <property type="project" value="InterPro"/>
</dbReference>
<evidence type="ECO:0000256" key="1">
    <source>
        <dbReference type="ARBA" id="ARBA00004123"/>
    </source>
</evidence>
<dbReference type="PANTHER" id="PTHR10997">
    <property type="entry name" value="IMPORTIN-7, 8, 11"/>
    <property type="match status" value="1"/>
</dbReference>
<reference evidence="7" key="1">
    <citation type="submission" date="2019-03" db="EMBL/GenBank/DDBJ databases">
        <title>Long read genome sequence of the mycoparasitic Pythium oligandrum ATCC 38472 isolated from sugarbeet rhizosphere.</title>
        <authorList>
            <person name="Gaulin E."/>
        </authorList>
    </citation>
    <scope>NUCLEOTIDE SEQUENCE</scope>
    <source>
        <strain evidence="7">ATCC 38472_TT</strain>
    </source>
</reference>
<keyword evidence="3" id="KW-0813">Transport</keyword>